<dbReference type="Proteomes" id="UP000887563">
    <property type="component" value="Unplaced"/>
</dbReference>
<dbReference type="GO" id="GO:0006260">
    <property type="term" value="P:DNA replication"/>
    <property type="evidence" value="ECO:0007669"/>
    <property type="project" value="InterPro"/>
</dbReference>
<dbReference type="AlphaFoldDB" id="A0A914LSG1"/>
<dbReference type="WBParaSite" id="Minc3s00642g15531">
    <property type="protein sequence ID" value="Minc3s00642g15531"/>
    <property type="gene ID" value="Minc3s00642g15531"/>
</dbReference>
<keyword evidence="1" id="KW-0812">Transmembrane</keyword>
<evidence type="ECO:0000256" key="1">
    <source>
        <dbReference type="SAM" id="Phobius"/>
    </source>
</evidence>
<reference evidence="4" key="1">
    <citation type="submission" date="2022-11" db="UniProtKB">
        <authorList>
            <consortium name="WormBaseParasite"/>
        </authorList>
    </citation>
    <scope>IDENTIFICATION</scope>
</reference>
<accession>A0A914LSG1</accession>
<organism evidence="3 4">
    <name type="scientific">Meloidogyne incognita</name>
    <name type="common">Southern root-knot nematode worm</name>
    <name type="synonym">Oxyuris incognita</name>
    <dbReference type="NCBI Taxonomy" id="6306"/>
    <lineage>
        <taxon>Eukaryota</taxon>
        <taxon>Metazoa</taxon>
        <taxon>Ecdysozoa</taxon>
        <taxon>Nematoda</taxon>
        <taxon>Chromadorea</taxon>
        <taxon>Rhabditida</taxon>
        <taxon>Tylenchina</taxon>
        <taxon>Tylenchomorpha</taxon>
        <taxon>Tylenchoidea</taxon>
        <taxon>Meloidogynidae</taxon>
        <taxon>Meloidogyninae</taxon>
        <taxon>Meloidogyne</taxon>
        <taxon>Meloidogyne incognita group</taxon>
    </lineage>
</organism>
<dbReference type="GO" id="GO:0005634">
    <property type="term" value="C:nucleus"/>
    <property type="evidence" value="ECO:0007669"/>
    <property type="project" value="InterPro"/>
</dbReference>
<evidence type="ECO:0000313" key="3">
    <source>
        <dbReference type="Proteomes" id="UP000887563"/>
    </source>
</evidence>
<keyword evidence="1" id="KW-1133">Transmembrane helix</keyword>
<dbReference type="Pfam" id="PF08490">
    <property type="entry name" value="DUF1744"/>
    <property type="match status" value="1"/>
</dbReference>
<feature type="transmembrane region" description="Helical" evidence="1">
    <location>
        <begin position="38"/>
        <end position="59"/>
    </location>
</feature>
<feature type="domain" description="DNA polymerase epsilon catalytic subunit A C-terminal" evidence="2">
    <location>
        <begin position="3"/>
        <end position="38"/>
    </location>
</feature>
<proteinExistence type="predicted"/>
<keyword evidence="1" id="KW-0472">Membrane</keyword>
<dbReference type="InterPro" id="IPR013697">
    <property type="entry name" value="DNA_pol_e_suA_C"/>
</dbReference>
<dbReference type="GO" id="GO:0008270">
    <property type="term" value="F:zinc ion binding"/>
    <property type="evidence" value="ECO:0007669"/>
    <property type="project" value="InterPro"/>
</dbReference>
<evidence type="ECO:0000259" key="2">
    <source>
        <dbReference type="Pfam" id="PF08490"/>
    </source>
</evidence>
<dbReference type="GO" id="GO:0003887">
    <property type="term" value="F:DNA-directed DNA polymerase activity"/>
    <property type="evidence" value="ECO:0007669"/>
    <property type="project" value="InterPro"/>
</dbReference>
<evidence type="ECO:0000313" key="4">
    <source>
        <dbReference type="WBParaSite" id="Minc3s00642g15531"/>
    </source>
</evidence>
<sequence length="60" mass="7262">EYWSFSSYLEIPIGNLPEDVPSFGLDILFARQLKTKKLFIVGITIIYSRFWWKKIWMIYV</sequence>
<protein>
    <submittedName>
        <fullName evidence="4">DNA polymerase epsilon catalytic subunit A C-terminal domain-containing protein</fullName>
    </submittedName>
</protein>
<keyword evidence="3" id="KW-1185">Reference proteome</keyword>
<name>A0A914LSG1_MELIC</name>